<feature type="compositionally biased region" description="Pro residues" evidence="1">
    <location>
        <begin position="1"/>
        <end position="12"/>
    </location>
</feature>
<dbReference type="Proteomes" id="UP000235145">
    <property type="component" value="Unassembled WGS sequence"/>
</dbReference>
<gene>
    <name evidence="3" type="ORF">LSAT_V11C800452870</name>
</gene>
<dbReference type="AlphaFoldDB" id="A0A9R1WY01"/>
<dbReference type="PANTHER" id="PTHR11439:SF455">
    <property type="entry name" value="RLK (RECEPTOR-LIKE PROTEIN KINASE) 8, PUTATIVE-RELATED"/>
    <property type="match status" value="1"/>
</dbReference>
<feature type="compositionally biased region" description="Low complexity" evidence="1">
    <location>
        <begin position="13"/>
        <end position="24"/>
    </location>
</feature>
<protein>
    <recommendedName>
        <fullName evidence="2">Reverse transcriptase Ty1/copia-type domain-containing protein</fullName>
    </recommendedName>
</protein>
<name>A0A9R1WY01_LACSA</name>
<evidence type="ECO:0000313" key="4">
    <source>
        <dbReference type="Proteomes" id="UP000235145"/>
    </source>
</evidence>
<keyword evidence="4" id="KW-1185">Reference proteome</keyword>
<comment type="caution">
    <text evidence="3">The sequence shown here is derived from an EMBL/GenBank/DDBJ whole genome shotgun (WGS) entry which is preliminary data.</text>
</comment>
<evidence type="ECO:0000259" key="2">
    <source>
        <dbReference type="Pfam" id="PF07727"/>
    </source>
</evidence>
<evidence type="ECO:0000313" key="3">
    <source>
        <dbReference type="EMBL" id="KAJ0191946.1"/>
    </source>
</evidence>
<dbReference type="SUPFAM" id="SSF56672">
    <property type="entry name" value="DNA/RNA polymerases"/>
    <property type="match status" value="1"/>
</dbReference>
<reference evidence="3 4" key="1">
    <citation type="journal article" date="2017" name="Nat. Commun.">
        <title>Genome assembly with in vitro proximity ligation data and whole-genome triplication in lettuce.</title>
        <authorList>
            <person name="Reyes-Chin-Wo S."/>
            <person name="Wang Z."/>
            <person name="Yang X."/>
            <person name="Kozik A."/>
            <person name="Arikit S."/>
            <person name="Song C."/>
            <person name="Xia L."/>
            <person name="Froenicke L."/>
            <person name="Lavelle D.O."/>
            <person name="Truco M.J."/>
            <person name="Xia R."/>
            <person name="Zhu S."/>
            <person name="Xu C."/>
            <person name="Xu H."/>
            <person name="Xu X."/>
            <person name="Cox K."/>
            <person name="Korf I."/>
            <person name="Meyers B.C."/>
            <person name="Michelmore R.W."/>
        </authorList>
    </citation>
    <scope>NUCLEOTIDE SEQUENCE [LARGE SCALE GENOMIC DNA]</scope>
    <source>
        <strain evidence="4">cv. Salinas</strain>
        <tissue evidence="3">Seedlings</tissue>
    </source>
</reference>
<dbReference type="EMBL" id="NBSK02000008">
    <property type="protein sequence ID" value="KAJ0191946.1"/>
    <property type="molecule type" value="Genomic_DNA"/>
</dbReference>
<accession>A0A9R1WY01</accession>
<proteinExistence type="predicted"/>
<feature type="domain" description="Reverse transcriptase Ty1/copia-type" evidence="2">
    <location>
        <begin position="221"/>
        <end position="295"/>
    </location>
</feature>
<dbReference type="InterPro" id="IPR013103">
    <property type="entry name" value="RVT_2"/>
</dbReference>
<feature type="compositionally biased region" description="Low complexity" evidence="1">
    <location>
        <begin position="44"/>
        <end position="55"/>
    </location>
</feature>
<feature type="compositionally biased region" description="Pro residues" evidence="1">
    <location>
        <begin position="56"/>
        <end position="65"/>
    </location>
</feature>
<feature type="region of interest" description="Disordered" evidence="1">
    <location>
        <begin position="1"/>
        <end position="76"/>
    </location>
</feature>
<organism evidence="3 4">
    <name type="scientific">Lactuca sativa</name>
    <name type="common">Garden lettuce</name>
    <dbReference type="NCBI Taxonomy" id="4236"/>
    <lineage>
        <taxon>Eukaryota</taxon>
        <taxon>Viridiplantae</taxon>
        <taxon>Streptophyta</taxon>
        <taxon>Embryophyta</taxon>
        <taxon>Tracheophyta</taxon>
        <taxon>Spermatophyta</taxon>
        <taxon>Magnoliopsida</taxon>
        <taxon>eudicotyledons</taxon>
        <taxon>Gunneridae</taxon>
        <taxon>Pentapetalae</taxon>
        <taxon>asterids</taxon>
        <taxon>campanulids</taxon>
        <taxon>Asterales</taxon>
        <taxon>Asteraceae</taxon>
        <taxon>Cichorioideae</taxon>
        <taxon>Cichorieae</taxon>
        <taxon>Lactucinae</taxon>
        <taxon>Lactuca</taxon>
    </lineage>
</organism>
<dbReference type="Pfam" id="PF07727">
    <property type="entry name" value="RVT_2"/>
    <property type="match status" value="2"/>
</dbReference>
<sequence length="411" mass="45676">MTIFFPSPPSQPVSPTSNSASSAAPCQQCSDHPQPPPEPDHQQQNRPSSSVHTPLSSPPPTPPASPTAAAPPQGHPMITRAKSSILKPHHHVDLSYVLSSPIHHALFAAKDPKDPKWFSAMCDEMRALKLNSTWDLVPRPSHTNIVGSKWVFRTEFHVDGSVDMFKARLVAQGITQVPGLGYSATFSPVVKASTVRIILSLAVLNKWPMHQLDVKNAFLHVYVDHIILTGNNPSVIRTFINHLNKEFLITDLGKLNHFLGLEVSYHDTGLFLSQSKYAHDILSRAHMLDAKLVSTTLSTTDYFTSQGTPFSNVTLYRSLVGALQYLTITRPDLSYAVNQVSQFLHAPMVIWITHLLRELYVLPSGRPTIMCDNRSAIFLSQNPVAHKRATHIDIDYHFIRELVLSGKLHTK</sequence>
<dbReference type="PANTHER" id="PTHR11439">
    <property type="entry name" value="GAG-POL-RELATED RETROTRANSPOSON"/>
    <property type="match status" value="1"/>
</dbReference>
<dbReference type="CDD" id="cd09272">
    <property type="entry name" value="RNase_HI_RT_Ty1"/>
    <property type="match status" value="1"/>
</dbReference>
<evidence type="ECO:0000256" key="1">
    <source>
        <dbReference type="SAM" id="MobiDB-lite"/>
    </source>
</evidence>
<feature type="domain" description="Reverse transcriptase Ty1/copia-type" evidence="2">
    <location>
        <begin position="131"/>
        <end position="220"/>
    </location>
</feature>
<dbReference type="InterPro" id="IPR043502">
    <property type="entry name" value="DNA/RNA_pol_sf"/>
</dbReference>